<dbReference type="Proteomes" id="UP000261520">
    <property type="component" value="Unplaced"/>
</dbReference>
<dbReference type="GO" id="GO:0003676">
    <property type="term" value="F:nucleic acid binding"/>
    <property type="evidence" value="ECO:0007669"/>
    <property type="project" value="InterPro"/>
</dbReference>
<dbReference type="Ensembl" id="ENSPMGT00000020501.1">
    <property type="protein sequence ID" value="ENSPMGP00000019227.1"/>
    <property type="gene ID" value="ENSPMGG00000015621.1"/>
</dbReference>
<name>A0A3B4APX2_9GOBI</name>
<dbReference type="InterPro" id="IPR002058">
    <property type="entry name" value="PAP_assoc"/>
</dbReference>
<dbReference type="Gene3D" id="3.30.460.10">
    <property type="entry name" value="Beta Polymerase, domain 2"/>
    <property type="match status" value="1"/>
</dbReference>
<dbReference type="GO" id="GO:0008270">
    <property type="term" value="F:zinc ion binding"/>
    <property type="evidence" value="ECO:0007669"/>
    <property type="project" value="UniProtKB-KW"/>
</dbReference>
<dbReference type="FunFam" id="3.30.460.10:FF:000005">
    <property type="entry name" value="terminal uridylyltransferase 4 isoform X1"/>
    <property type="match status" value="1"/>
</dbReference>
<keyword evidence="6" id="KW-0863">Zinc-finger</keyword>
<keyword evidence="5" id="KW-0460">Magnesium</keyword>
<keyword evidence="6" id="KW-0862">Zinc</keyword>
<organism evidence="8 9">
    <name type="scientific">Periophthalmus magnuspinnatus</name>
    <dbReference type="NCBI Taxonomy" id="409849"/>
    <lineage>
        <taxon>Eukaryota</taxon>
        <taxon>Metazoa</taxon>
        <taxon>Chordata</taxon>
        <taxon>Craniata</taxon>
        <taxon>Vertebrata</taxon>
        <taxon>Euteleostomi</taxon>
        <taxon>Actinopterygii</taxon>
        <taxon>Neopterygii</taxon>
        <taxon>Teleostei</taxon>
        <taxon>Neoteleostei</taxon>
        <taxon>Acanthomorphata</taxon>
        <taxon>Gobiaria</taxon>
        <taxon>Gobiiformes</taxon>
        <taxon>Gobioidei</taxon>
        <taxon>Gobiidae</taxon>
        <taxon>Oxudercinae</taxon>
        <taxon>Periophthalmus</taxon>
    </lineage>
</organism>
<dbReference type="Pfam" id="PF22600">
    <property type="entry name" value="MTPAP-like_central"/>
    <property type="match status" value="1"/>
</dbReference>
<protein>
    <recommendedName>
        <fullName evidence="7">CCHC-type domain-containing protein</fullName>
    </recommendedName>
</protein>
<dbReference type="GO" id="GO:0031123">
    <property type="term" value="P:RNA 3'-end processing"/>
    <property type="evidence" value="ECO:0007669"/>
    <property type="project" value="TreeGrafter"/>
</dbReference>
<feature type="domain" description="CCHC-type" evidence="7">
    <location>
        <begin position="290"/>
        <end position="307"/>
    </location>
</feature>
<dbReference type="InterPro" id="IPR043519">
    <property type="entry name" value="NT_sf"/>
</dbReference>
<keyword evidence="4" id="KW-0479">Metal-binding</keyword>
<comment type="cofactor">
    <cofactor evidence="1">
        <name>Mn(2+)</name>
        <dbReference type="ChEBI" id="CHEBI:29035"/>
    </cofactor>
</comment>
<dbReference type="AlphaFoldDB" id="A0A3B4APX2"/>
<evidence type="ECO:0000256" key="5">
    <source>
        <dbReference type="ARBA" id="ARBA00022842"/>
    </source>
</evidence>
<dbReference type="PANTHER" id="PTHR12271:SF49">
    <property type="entry name" value="TERMINAL URIDYLYLTRANSFERASE 4"/>
    <property type="match status" value="1"/>
</dbReference>
<dbReference type="Gene3D" id="4.10.60.10">
    <property type="entry name" value="Zinc finger, CCHC-type"/>
    <property type="match status" value="1"/>
</dbReference>
<proteinExistence type="predicted"/>
<keyword evidence="9" id="KW-1185">Reference proteome</keyword>
<dbReference type="GO" id="GO:0050265">
    <property type="term" value="F:RNA uridylyltransferase activity"/>
    <property type="evidence" value="ECO:0007669"/>
    <property type="project" value="TreeGrafter"/>
</dbReference>
<evidence type="ECO:0000256" key="1">
    <source>
        <dbReference type="ARBA" id="ARBA00001936"/>
    </source>
</evidence>
<evidence type="ECO:0000256" key="3">
    <source>
        <dbReference type="ARBA" id="ARBA00022679"/>
    </source>
</evidence>
<comment type="cofactor">
    <cofactor evidence="2">
        <name>Mg(2+)</name>
        <dbReference type="ChEBI" id="CHEBI:18420"/>
    </cofactor>
</comment>
<evidence type="ECO:0000256" key="4">
    <source>
        <dbReference type="ARBA" id="ARBA00022723"/>
    </source>
</evidence>
<dbReference type="SUPFAM" id="SSF57756">
    <property type="entry name" value="Retrovirus zinc finger-like domains"/>
    <property type="match status" value="1"/>
</dbReference>
<dbReference type="SMART" id="SM00343">
    <property type="entry name" value="ZnF_C2HC"/>
    <property type="match status" value="2"/>
</dbReference>
<dbReference type="InterPro" id="IPR036875">
    <property type="entry name" value="Znf_CCHC_sf"/>
</dbReference>
<dbReference type="STRING" id="409849.ENSPMGP00000019227"/>
<dbReference type="SUPFAM" id="SSF81631">
    <property type="entry name" value="PAP/OAS1 substrate-binding domain"/>
    <property type="match status" value="1"/>
</dbReference>
<dbReference type="Gene3D" id="1.10.1410.10">
    <property type="match status" value="1"/>
</dbReference>
<keyword evidence="3" id="KW-0808">Transferase</keyword>
<evidence type="ECO:0000313" key="8">
    <source>
        <dbReference type="Ensembl" id="ENSPMGP00000019227.1"/>
    </source>
</evidence>
<dbReference type="PANTHER" id="PTHR12271">
    <property type="entry name" value="POLY A POLYMERASE CID PAP -RELATED"/>
    <property type="match status" value="1"/>
</dbReference>
<feature type="domain" description="CCHC-type" evidence="7">
    <location>
        <begin position="255"/>
        <end position="270"/>
    </location>
</feature>
<dbReference type="SUPFAM" id="SSF81301">
    <property type="entry name" value="Nucleotidyltransferase"/>
    <property type="match status" value="1"/>
</dbReference>
<evidence type="ECO:0000256" key="6">
    <source>
        <dbReference type="PROSITE-ProRule" id="PRU00047"/>
    </source>
</evidence>
<reference evidence="8" key="1">
    <citation type="submission" date="2025-08" db="UniProtKB">
        <authorList>
            <consortium name="Ensembl"/>
        </authorList>
    </citation>
    <scope>IDENTIFICATION</scope>
</reference>
<reference evidence="8" key="2">
    <citation type="submission" date="2025-09" db="UniProtKB">
        <authorList>
            <consortium name="Ensembl"/>
        </authorList>
    </citation>
    <scope>IDENTIFICATION</scope>
</reference>
<accession>A0A3B4APX2</accession>
<dbReference type="InterPro" id="IPR001878">
    <property type="entry name" value="Znf_CCHC"/>
</dbReference>
<dbReference type="Pfam" id="PF00098">
    <property type="entry name" value="zf-CCHC"/>
    <property type="match status" value="2"/>
</dbReference>
<evidence type="ECO:0000259" key="7">
    <source>
        <dbReference type="PROSITE" id="PS50158"/>
    </source>
</evidence>
<sequence length="469" mass="53467">MAFVLSFSDKAQLCLFGSSKNGFGFRDSDLDICMTLEGHHTAEKLNCKDIIESLAKVLKKHTGLRNILPITTAKVPIVKFEHRQSGLEGDISLYNTLAQHNTRMLATYAALDPRVQLLGYTMKVFAKVPLCRRRLAEQPVNSESVGALWLGLLRFYTEEFDFKEHVISIRQKKRLTTFEKQWTSKCIAIEDPFDLNHNLGAGVSRKMTNFIMKAFINGRKLFGTPFYPPPGSEVDYFFDSKVLTDGELAPNDRCCRICGKIGHYMKDCPKRRRVKKKDSECPDDREEEQRRCFQCGDTGHVRRECPDYRPLKTRTPAGPQVCVEETLEHVEGHRPFSCSVFCDVEGHRPFSCSVSCLLRLWAAAWSWDTDLSAVQSFVMWRDTDLSAVQSLVSLDSGQLHGPPPGARLWEHHKPPQYSPSWRYPVPHPYIQNSPGFHQQGTSKYFRILLLCTSLIKVKVLLLCYILGLV</sequence>
<evidence type="ECO:0000313" key="9">
    <source>
        <dbReference type="Proteomes" id="UP000261520"/>
    </source>
</evidence>
<dbReference type="Pfam" id="PF03828">
    <property type="entry name" value="PAP_assoc"/>
    <property type="match status" value="1"/>
</dbReference>
<dbReference type="PROSITE" id="PS50158">
    <property type="entry name" value="ZF_CCHC"/>
    <property type="match status" value="2"/>
</dbReference>
<evidence type="ECO:0000256" key="2">
    <source>
        <dbReference type="ARBA" id="ARBA00001946"/>
    </source>
</evidence>
<dbReference type="CDD" id="cd05402">
    <property type="entry name" value="NT_PAP_TUTase"/>
    <property type="match status" value="1"/>
</dbReference>
<dbReference type="InterPro" id="IPR054708">
    <property type="entry name" value="MTPAP-like_central"/>
</dbReference>